<gene>
    <name evidence="4" type="primary">LOC120260862</name>
</gene>
<feature type="transmembrane region" description="Helical" evidence="1">
    <location>
        <begin position="1076"/>
        <end position="1093"/>
    </location>
</feature>
<feature type="transmembrane region" description="Helical" evidence="1">
    <location>
        <begin position="984"/>
        <end position="1006"/>
    </location>
</feature>
<keyword evidence="1" id="KW-1133">Transmembrane helix</keyword>
<proteinExistence type="inferred from homology"/>
<keyword evidence="1" id="KW-0378">Hydrolase</keyword>
<dbReference type="GeneID" id="120260862"/>
<reference evidence="4" key="1">
    <citation type="submission" date="2025-08" db="UniProtKB">
        <authorList>
            <consortium name="RefSeq"/>
        </authorList>
    </citation>
    <scope>IDENTIFICATION</scope>
</reference>
<evidence type="ECO:0000313" key="4">
    <source>
        <dbReference type="RefSeq" id="XP_039124371.1"/>
    </source>
</evidence>
<dbReference type="GO" id="GO:0016788">
    <property type="term" value="F:hydrolase activity, acting on ester bonds"/>
    <property type="evidence" value="ECO:0007669"/>
    <property type="project" value="InterPro"/>
</dbReference>
<feature type="transmembrane region" description="Helical" evidence="1">
    <location>
        <begin position="812"/>
        <end position="833"/>
    </location>
</feature>
<keyword evidence="1" id="KW-0653">Protein transport</keyword>
<dbReference type="Gene3D" id="3.40.50.1820">
    <property type="entry name" value="alpha/beta hydrolase"/>
    <property type="match status" value="1"/>
</dbReference>
<dbReference type="PANTHER" id="PTHR47346">
    <property type="entry name" value="HYDROLASES, ACTING ON ESTER BOND"/>
    <property type="match status" value="1"/>
</dbReference>
<evidence type="ECO:0000313" key="3">
    <source>
        <dbReference type="Proteomes" id="UP001515500"/>
    </source>
</evidence>
<accession>A0AB40BAY8</accession>
<dbReference type="AlphaFoldDB" id="A0AB40BAY8"/>
<evidence type="ECO:0000256" key="1">
    <source>
        <dbReference type="RuleBase" id="RU365011"/>
    </source>
</evidence>
<comment type="function">
    <text evidence="1">Involved in inositol deacylation of GPI-anchored proteins which plays important roles in the quality control and ER-associated degradation of GPI-anchored proteins.</text>
</comment>
<dbReference type="RefSeq" id="XP_039124371.1">
    <property type="nucleotide sequence ID" value="XM_039268437.1"/>
</dbReference>
<dbReference type="InterPro" id="IPR012908">
    <property type="entry name" value="PGAP1-ab_dom-like"/>
</dbReference>
<dbReference type="SUPFAM" id="SSF53474">
    <property type="entry name" value="alpha/beta-Hydrolases"/>
    <property type="match status" value="1"/>
</dbReference>
<sequence length="1115" mass="123095">MDGFGAKFRVGALAAGFLWLMTAALFKLLKPVPNGCVMTYMYPTYIPIATPANVSSDKYGLFLYHEGWKKIDFAEHLKKLNGVPVLFIPGNGGSYKQVRSLAAESARAYQGGPFEPSFYQEATLLSVEAGKEFMEESDDFAFPSQYVRMLDWFAVDLEGEHSAMDGRILEEHTEYVVYAIHRILDQYRESRDSRSKDGVEVSENLPTSVILVGHSMGGFVARAALVHPHLQNSAVETIVTLSSPHQSPPIALQPSLGQFFSQVNEGWRKGYEATTTHSGHLVSAPSFSHVVVVSISGGIHDYQVRSKLASLDGIVPSSHGFMVGSSGMKNVWLSMEHQTILWCNQLVVQLSHTLLNLVNPETGQPFPSVKKRLLVFVRMLQSGLPQNFKLLEHMQSSPVKDFPTKDEKDDTGEGSQLRHLYSCSPSLHWTDDGLEKDIYVQSSSVTILAMDGKRRWLDIRKLGSDGKGHFIFVTNLIPCSGVRLHLWPERSKTLSEAEVSSHKRILEVTTRMIRIPAGPAPRQIEPGSQTEQAPPSAVLQLSPEEMHGFRFLTISVAPSPTISGRPPPAASMAVGQFFNPEDGQRKFSPGFSVRTIYAEEEMFLKEDHPLALNLSFSLSLGLFPINVSLRTVGCGIKTSGDQAGVDQSNLCKLRCFPPVALAWDAVSGLHIIPNLYSEAIVVDSSPAMWVSNPVSERTTILLLVDPHCSYKLNFSVSLTAAASRFFLLYSSQICGFMVAVILFALMRQADAWELDLSMPSLITAVELNLRLPFPLLLLSVLPISVSLLLSLLRSEPVTPVASFVGVSTVCYLVANGSVILVILISYFVLYVAATVQVFIKKRWQGWEENPRLTYLRRLLSFSSVFFQLRLVRIIRNSPNLVVAIVTIPVICFIHPALGLMFLILSHALHCHAALCSFLAASFRSNSQRKEFYDSRTNGISSLPAKASGVFGPLLPLDENSSSSPNSARSYGDSQLEIFNYQHGVLILHVLATLMFIPSLVAWLQRIGLGQRFPWFADSALCVGVLFHGLCGTSPDISSLSSPLPRLFGREIGLSLVYLLAGYYSFLSALALAPYRVFYALASIGILSFAATLISNRNRHKGDAAYRTRRRHSHKH</sequence>
<keyword evidence="3" id="KW-1185">Reference proteome</keyword>
<keyword evidence="1" id="KW-0812">Transmembrane</keyword>
<name>A0AB40BAY8_DIOCR</name>
<comment type="similarity">
    <text evidence="1">Belongs to the GPI inositol-deacylase family.</text>
</comment>
<dbReference type="GO" id="GO:0005789">
    <property type="term" value="C:endoplasmic reticulum membrane"/>
    <property type="evidence" value="ECO:0007669"/>
    <property type="project" value="UniProtKB-SubCell"/>
</dbReference>
<feature type="transmembrane region" description="Helical" evidence="1">
    <location>
        <begin position="767"/>
        <end position="792"/>
    </location>
</feature>
<keyword evidence="1" id="KW-0256">Endoplasmic reticulum</keyword>
<keyword evidence="1" id="KW-0472">Membrane</keyword>
<feature type="transmembrane region" description="Helical" evidence="1">
    <location>
        <begin position="880"/>
        <end position="904"/>
    </location>
</feature>
<organism evidence="3 4">
    <name type="scientific">Dioscorea cayennensis subsp. rotundata</name>
    <name type="common">White Guinea yam</name>
    <name type="synonym">Dioscorea rotundata</name>
    <dbReference type="NCBI Taxonomy" id="55577"/>
    <lineage>
        <taxon>Eukaryota</taxon>
        <taxon>Viridiplantae</taxon>
        <taxon>Streptophyta</taxon>
        <taxon>Embryophyta</taxon>
        <taxon>Tracheophyta</taxon>
        <taxon>Spermatophyta</taxon>
        <taxon>Magnoliopsida</taxon>
        <taxon>Liliopsida</taxon>
        <taxon>Dioscoreales</taxon>
        <taxon>Dioscoreaceae</taxon>
        <taxon>Dioscorea</taxon>
    </lineage>
</organism>
<feature type="transmembrane region" description="Helical" evidence="1">
    <location>
        <begin position="726"/>
        <end position="746"/>
    </location>
</feature>
<feature type="domain" description="GPI inositol-deacylase PGAP1-like alpha/beta" evidence="2">
    <location>
        <begin position="80"/>
        <end position="356"/>
    </location>
</feature>
<dbReference type="PANTHER" id="PTHR47346:SF1">
    <property type="entry name" value="GPI INOSITOL-DEACYLASE"/>
    <property type="match status" value="1"/>
</dbReference>
<dbReference type="EC" id="3.1.-.-" evidence="1"/>
<keyword evidence="1" id="KW-0813">Transport</keyword>
<feature type="transmembrane region" description="Helical" evidence="1">
    <location>
        <begin position="1051"/>
        <end position="1070"/>
    </location>
</feature>
<comment type="subcellular location">
    <subcellularLocation>
        <location evidence="1">Endoplasmic reticulum membrane</location>
    </subcellularLocation>
</comment>
<protein>
    <recommendedName>
        <fullName evidence="1">GPI inositol-deacylase</fullName>
        <ecNumber evidence="1">3.1.-.-</ecNumber>
    </recommendedName>
</protein>
<dbReference type="Proteomes" id="UP001515500">
    <property type="component" value="Chromosome 5"/>
</dbReference>
<dbReference type="Pfam" id="PF07819">
    <property type="entry name" value="PGAP1"/>
    <property type="match status" value="1"/>
</dbReference>
<dbReference type="InterPro" id="IPR029058">
    <property type="entry name" value="AB_hydrolase_fold"/>
</dbReference>
<dbReference type="GO" id="GO:0015031">
    <property type="term" value="P:protein transport"/>
    <property type="evidence" value="ECO:0007669"/>
    <property type="project" value="UniProtKB-KW"/>
</dbReference>
<evidence type="ECO:0000259" key="2">
    <source>
        <dbReference type="Pfam" id="PF07819"/>
    </source>
</evidence>